<dbReference type="InterPro" id="IPR000719">
    <property type="entry name" value="Prot_kinase_dom"/>
</dbReference>
<dbReference type="SMART" id="SM00671">
    <property type="entry name" value="SEL1"/>
    <property type="match status" value="4"/>
</dbReference>
<keyword evidence="1 3" id="KW-0547">Nucleotide-binding</keyword>
<dbReference type="Pfam" id="PF08238">
    <property type="entry name" value="Sel1"/>
    <property type="match status" value="4"/>
</dbReference>
<evidence type="ECO:0000313" key="6">
    <source>
        <dbReference type="EMBL" id="ERZ97670.1"/>
    </source>
</evidence>
<dbReference type="InterPro" id="IPR006597">
    <property type="entry name" value="Sel1-like"/>
</dbReference>
<dbReference type="Pfam" id="PF07714">
    <property type="entry name" value="PK_Tyr_Ser-Thr"/>
    <property type="match status" value="1"/>
</dbReference>
<dbReference type="InterPro" id="IPR001245">
    <property type="entry name" value="Ser-Thr/Tyr_kinase_cat_dom"/>
</dbReference>
<dbReference type="PANTHER" id="PTHR44329:SF298">
    <property type="entry name" value="MIXED LINEAGE KINASE DOMAIN-LIKE PROTEIN"/>
    <property type="match status" value="1"/>
</dbReference>
<dbReference type="PANTHER" id="PTHR44329">
    <property type="entry name" value="SERINE/THREONINE-PROTEIN KINASE TNNI3K-RELATED"/>
    <property type="match status" value="1"/>
</dbReference>
<reference evidence="6" key="1">
    <citation type="submission" date="2013-07" db="EMBL/GenBank/DDBJ databases">
        <title>The genome of an arbuscular mycorrhizal fungus provides insights into the evolution of the oldest plant symbiosis.</title>
        <authorList>
            <consortium name="DOE Joint Genome Institute"/>
            <person name="Tisserant E."/>
            <person name="Malbreil M."/>
            <person name="Kuo A."/>
            <person name="Kohler A."/>
            <person name="Symeonidi A."/>
            <person name="Balestrini R."/>
            <person name="Charron P."/>
            <person name="Duensing N."/>
            <person name="Frei-dit-Frey N."/>
            <person name="Gianinazzi-Pearson V."/>
            <person name="Gilbert B."/>
            <person name="Handa Y."/>
            <person name="Hijri M."/>
            <person name="Kaul R."/>
            <person name="Kawaguchi M."/>
            <person name="Krajinski F."/>
            <person name="Lammers P."/>
            <person name="Lapierre D."/>
            <person name="Masclaux F.G."/>
            <person name="Murat C."/>
            <person name="Morin E."/>
            <person name="Ndikumana S."/>
            <person name="Pagni M."/>
            <person name="Petitpierre D."/>
            <person name="Requena N."/>
            <person name="Rosikiewicz P."/>
            <person name="Riley R."/>
            <person name="Saito K."/>
            <person name="San Clemente H."/>
            <person name="Shapiro H."/>
            <person name="van Tuinen D."/>
            <person name="Becard G."/>
            <person name="Bonfante P."/>
            <person name="Paszkowski U."/>
            <person name="Shachar-Hill Y."/>
            <person name="Young J.P."/>
            <person name="Sanders I.R."/>
            <person name="Henrissat B."/>
            <person name="Rensing S.A."/>
            <person name="Grigoriev I.V."/>
            <person name="Corradi N."/>
            <person name="Roux C."/>
            <person name="Martin F."/>
        </authorList>
    </citation>
    <scope>NUCLEOTIDE SEQUENCE</scope>
    <source>
        <strain evidence="6">DAOM 197198</strain>
    </source>
</reference>
<dbReference type="InterPro" id="IPR051681">
    <property type="entry name" value="Ser/Thr_Kinases-Pseudokinases"/>
</dbReference>
<dbReference type="PROSITE" id="PS00107">
    <property type="entry name" value="PROTEIN_KINASE_ATP"/>
    <property type="match status" value="1"/>
</dbReference>
<feature type="region of interest" description="Disordered" evidence="4">
    <location>
        <begin position="310"/>
        <end position="341"/>
    </location>
</feature>
<proteinExistence type="predicted"/>
<feature type="domain" description="Protein kinase" evidence="5">
    <location>
        <begin position="27"/>
        <end position="293"/>
    </location>
</feature>
<dbReference type="HOGENOM" id="CLU_000288_7_12_1"/>
<dbReference type="PRINTS" id="PR00109">
    <property type="entry name" value="TYRKINASE"/>
</dbReference>
<keyword evidence="2 3" id="KW-0067">ATP-binding</keyword>
<feature type="compositionally biased region" description="Low complexity" evidence="4">
    <location>
        <begin position="310"/>
        <end position="339"/>
    </location>
</feature>
<organism evidence="6">
    <name type="scientific">Rhizophagus irregularis (strain DAOM 181602 / DAOM 197198 / MUCL 43194)</name>
    <name type="common">Arbuscular mycorrhizal fungus</name>
    <name type="synonym">Glomus intraradices</name>
    <dbReference type="NCBI Taxonomy" id="747089"/>
    <lineage>
        <taxon>Eukaryota</taxon>
        <taxon>Fungi</taxon>
        <taxon>Fungi incertae sedis</taxon>
        <taxon>Mucoromycota</taxon>
        <taxon>Glomeromycotina</taxon>
        <taxon>Glomeromycetes</taxon>
        <taxon>Glomerales</taxon>
        <taxon>Glomeraceae</taxon>
        <taxon>Rhizophagus</taxon>
    </lineage>
</organism>
<gene>
    <name evidence="6" type="ORF">GLOINDRAFT_330081</name>
</gene>
<dbReference type="AlphaFoldDB" id="U9T2T3"/>
<dbReference type="GO" id="GO:0004674">
    <property type="term" value="F:protein serine/threonine kinase activity"/>
    <property type="evidence" value="ECO:0007669"/>
    <property type="project" value="TreeGrafter"/>
</dbReference>
<evidence type="ECO:0000256" key="2">
    <source>
        <dbReference type="ARBA" id="ARBA00022840"/>
    </source>
</evidence>
<evidence type="ECO:0000256" key="3">
    <source>
        <dbReference type="PROSITE-ProRule" id="PRU10141"/>
    </source>
</evidence>
<accession>U9T2T3</accession>
<dbReference type="eggNOG" id="KOG1550">
    <property type="taxonomic scope" value="Eukaryota"/>
</dbReference>
<protein>
    <recommendedName>
        <fullName evidence="5">Protein kinase domain-containing protein</fullName>
    </recommendedName>
</protein>
<dbReference type="InterPro" id="IPR017441">
    <property type="entry name" value="Protein_kinase_ATP_BS"/>
</dbReference>
<dbReference type="InterPro" id="IPR011990">
    <property type="entry name" value="TPR-like_helical_dom_sf"/>
</dbReference>
<feature type="binding site" evidence="3">
    <location>
        <position position="56"/>
    </location>
    <ligand>
        <name>ATP</name>
        <dbReference type="ChEBI" id="CHEBI:30616"/>
    </ligand>
</feature>
<dbReference type="EMBL" id="KI299425">
    <property type="protein sequence ID" value="ERZ97670.1"/>
    <property type="molecule type" value="Genomic_DNA"/>
</dbReference>
<dbReference type="VEuPathDB" id="FungiDB:RhiirFUN_000160"/>
<sequence length="706" mass="79986">MASKTISEWINLRKENEDINYFEYDEFINVEKIGKGGFGIVSKAYWKSGRITLALKTLFNESIDEKNAKKFLKELKNLRIVGFHPNINQFCGITKDISLNKYVMVLQYATQGNLRDYLKKNFSSLEWNDKIRMALDIARGLTCLHNREIIHRDLHSMNILVHDNRLMIADFGLSKQLTIEPTVDSTSHSTIYGIHAYIEPKCLLDKNYKKDKRSDIYSLGVLLWEITSGHPPFPNTPYNERIPLYLQVCSEELREVPIDNTPSDYIELYVKCWNGEPKLRPTIDSVYDTLEKISLGDAELRECKLNPNLLNPSHLPLHPKSQSQSQSQLQPQPSQLPQSKNGDLVISKIENQLKNDNEGDENQIYTLNQTGTQIGTPTSSSNNQIDNQFYTPPSSVSSANGKTGTESMSSISPVSPTISKTGTESPVSPTISKTGTESPISPTISKTGTESPISPTISKTGAESPVSPIVSQTETKIETNINDDPSNILNEIIKAYLRRNVIGWTKSFAFEQVLIKYVSKSQEIFNYLNSNTTLEHYEVIVGIFYHKGFGIDENDSTAFEWHMKASKKNDINGHYEVGKCYSVGCGVKKNDDKAFEYFQRAADGELNIALYHLAACYKHGDGIQKDNFKVFELYKKSAEKGFVPSQQHLASFYKDGVEGTQQNIKEALKWYKKYDENGGTYNVKNDIKNLKNSVIFLFFFFVNFQH</sequence>
<dbReference type="SUPFAM" id="SSF81901">
    <property type="entry name" value="HCP-like"/>
    <property type="match status" value="1"/>
</dbReference>
<evidence type="ECO:0000256" key="4">
    <source>
        <dbReference type="SAM" id="MobiDB-lite"/>
    </source>
</evidence>
<evidence type="ECO:0000259" key="5">
    <source>
        <dbReference type="PROSITE" id="PS50011"/>
    </source>
</evidence>
<dbReference type="Gene3D" id="1.10.510.10">
    <property type="entry name" value="Transferase(Phosphotransferase) domain 1"/>
    <property type="match status" value="1"/>
</dbReference>
<dbReference type="eggNOG" id="KOG0192">
    <property type="taxonomic scope" value="Eukaryota"/>
</dbReference>
<evidence type="ECO:0000256" key="1">
    <source>
        <dbReference type="ARBA" id="ARBA00022741"/>
    </source>
</evidence>
<feature type="compositionally biased region" description="Polar residues" evidence="4">
    <location>
        <begin position="371"/>
        <end position="461"/>
    </location>
</feature>
<dbReference type="SUPFAM" id="SSF56112">
    <property type="entry name" value="Protein kinase-like (PK-like)"/>
    <property type="match status" value="1"/>
</dbReference>
<dbReference type="PROSITE" id="PS50011">
    <property type="entry name" value="PROTEIN_KINASE_DOM"/>
    <property type="match status" value="1"/>
</dbReference>
<feature type="region of interest" description="Disordered" evidence="4">
    <location>
        <begin position="371"/>
        <end position="468"/>
    </location>
</feature>
<dbReference type="InterPro" id="IPR011009">
    <property type="entry name" value="Kinase-like_dom_sf"/>
</dbReference>
<name>U9T2T3_RHIID</name>
<dbReference type="GO" id="GO:0005524">
    <property type="term" value="F:ATP binding"/>
    <property type="evidence" value="ECO:0007669"/>
    <property type="project" value="UniProtKB-UniRule"/>
</dbReference>
<dbReference type="Gene3D" id="1.25.40.10">
    <property type="entry name" value="Tetratricopeptide repeat domain"/>
    <property type="match status" value="1"/>
</dbReference>